<keyword evidence="3 9" id="KW-0813">Transport</keyword>
<evidence type="ECO:0000256" key="1">
    <source>
        <dbReference type="ARBA" id="ARBA00004429"/>
    </source>
</evidence>
<reference evidence="11 12" key="1">
    <citation type="submission" date="2018-06" db="EMBL/GenBank/DDBJ databases">
        <title>Draft Whole-Genome Sequence of the purple photosynthetic bacterium Rhodospeudomonas palustris XCP.</title>
        <authorList>
            <person name="Rayyan A."/>
            <person name="Meyer T.E."/>
            <person name="Kyndt J.A."/>
        </authorList>
    </citation>
    <scope>NUCLEOTIDE SEQUENCE [LARGE SCALE GENOMIC DNA]</scope>
    <source>
        <strain evidence="11 12">XCP</strain>
    </source>
</reference>
<dbReference type="Proteomes" id="UP000248134">
    <property type="component" value="Unassembled WGS sequence"/>
</dbReference>
<feature type="transmembrane region" description="Helical" evidence="9">
    <location>
        <begin position="140"/>
        <end position="158"/>
    </location>
</feature>
<comment type="similarity">
    <text evidence="2">Belongs to the binding-protein-dependent transport system permease family. HisMQ subfamily.</text>
</comment>
<keyword evidence="5 9" id="KW-0812">Transmembrane</keyword>
<evidence type="ECO:0000256" key="7">
    <source>
        <dbReference type="ARBA" id="ARBA00022989"/>
    </source>
</evidence>
<protein>
    <submittedName>
        <fullName evidence="11">Amino acid ABC transporter permease</fullName>
    </submittedName>
</protein>
<evidence type="ECO:0000256" key="3">
    <source>
        <dbReference type="ARBA" id="ARBA00022448"/>
    </source>
</evidence>
<name>A0A323UKS6_RHOPL</name>
<dbReference type="GO" id="GO:0043190">
    <property type="term" value="C:ATP-binding cassette (ABC) transporter complex"/>
    <property type="evidence" value="ECO:0007669"/>
    <property type="project" value="InterPro"/>
</dbReference>
<feature type="transmembrane region" description="Helical" evidence="9">
    <location>
        <begin position="59"/>
        <end position="79"/>
    </location>
</feature>
<dbReference type="InterPro" id="IPR035906">
    <property type="entry name" value="MetI-like_sf"/>
</dbReference>
<feature type="transmembrane region" description="Helical" evidence="9">
    <location>
        <begin position="91"/>
        <end position="119"/>
    </location>
</feature>
<dbReference type="AlphaFoldDB" id="A0A323UKS6"/>
<feature type="transmembrane region" description="Helical" evidence="9">
    <location>
        <begin position="223"/>
        <end position="243"/>
    </location>
</feature>
<keyword evidence="4" id="KW-1003">Cell membrane</keyword>
<dbReference type="InterPro" id="IPR010065">
    <property type="entry name" value="AA_ABC_transptr_permease_3TM"/>
</dbReference>
<comment type="subcellular location">
    <subcellularLocation>
        <location evidence="1">Cell inner membrane</location>
        <topology evidence="1">Multi-pass membrane protein</topology>
    </subcellularLocation>
    <subcellularLocation>
        <location evidence="9">Cell membrane</location>
        <topology evidence="9">Multi-pass membrane protein</topology>
    </subcellularLocation>
</comment>
<keyword evidence="6" id="KW-0029">Amino-acid transport</keyword>
<feature type="transmembrane region" description="Helical" evidence="9">
    <location>
        <begin position="369"/>
        <end position="391"/>
    </location>
</feature>
<feature type="transmembrane region" description="Helical" evidence="9">
    <location>
        <begin position="268"/>
        <end position="291"/>
    </location>
</feature>
<comment type="caution">
    <text evidence="11">The sequence shown here is derived from an EMBL/GenBank/DDBJ whole genome shotgun (WGS) entry which is preliminary data.</text>
</comment>
<feature type="transmembrane region" description="Helical" evidence="9">
    <location>
        <begin position="191"/>
        <end position="211"/>
    </location>
</feature>
<dbReference type="PROSITE" id="PS50928">
    <property type="entry name" value="ABC_TM1"/>
    <property type="match status" value="1"/>
</dbReference>
<evidence type="ECO:0000256" key="2">
    <source>
        <dbReference type="ARBA" id="ARBA00010072"/>
    </source>
</evidence>
<evidence type="ECO:0000313" key="12">
    <source>
        <dbReference type="Proteomes" id="UP000248134"/>
    </source>
</evidence>
<feature type="transmembrane region" description="Helical" evidence="9">
    <location>
        <begin position="29"/>
        <end position="47"/>
    </location>
</feature>
<evidence type="ECO:0000256" key="5">
    <source>
        <dbReference type="ARBA" id="ARBA00022692"/>
    </source>
</evidence>
<dbReference type="OrthoDB" id="9808531at2"/>
<sequence>MTIDARPPPPQLAAKLRRALGGRSGWKGLIAQVLFVAALVWIGYEIFDNARDNLANQRIASGFGFMSQTAGFGVSQTLIPYQESDSYTRVFLVGLINTLLVSVVGIFFATLIGFAVALARLSPNWLISRIGGGYVEIVRNLPLLFQILFWYLAVLGALPSPRQSVSVMDSFFLSNRGIVVPRPVGEAGLDGFLVALLIAVAAAIVLPLYARRRLFATGKPLRVWPWVLGLLIGLPLIAFLIFGKPFSLEVPVLRGFNFAGGARLAPEFVALTLALSTYTAAFIAEVVRAGILSVHKGQMEAGASLGLSRWQTLRLIVIPQALRVILPPLTNQYLNLTKNSSLAVAIGYPDLFSVFAGTTLSQTGQAIEVIAITMGVYLLISLVTSALMSLYSWRINRSMGA</sequence>
<feature type="domain" description="ABC transmembrane type-1" evidence="10">
    <location>
        <begin position="95"/>
        <end position="388"/>
    </location>
</feature>
<gene>
    <name evidence="11" type="ORF">DNX69_01225</name>
</gene>
<organism evidence="11 12">
    <name type="scientific">Rhodopseudomonas palustris</name>
    <dbReference type="NCBI Taxonomy" id="1076"/>
    <lineage>
        <taxon>Bacteria</taxon>
        <taxon>Pseudomonadati</taxon>
        <taxon>Pseudomonadota</taxon>
        <taxon>Alphaproteobacteria</taxon>
        <taxon>Hyphomicrobiales</taxon>
        <taxon>Nitrobacteraceae</taxon>
        <taxon>Rhodopseudomonas</taxon>
    </lineage>
</organism>
<dbReference type="InterPro" id="IPR000515">
    <property type="entry name" value="MetI-like"/>
</dbReference>
<evidence type="ECO:0000313" key="11">
    <source>
        <dbReference type="EMBL" id="PZA13712.1"/>
    </source>
</evidence>
<dbReference type="RefSeq" id="WP_110784180.1">
    <property type="nucleotide sequence ID" value="NZ_QKQS01000003.1"/>
</dbReference>
<dbReference type="GO" id="GO:0022857">
    <property type="term" value="F:transmembrane transporter activity"/>
    <property type="evidence" value="ECO:0007669"/>
    <property type="project" value="InterPro"/>
</dbReference>
<dbReference type="PANTHER" id="PTHR30614">
    <property type="entry name" value="MEMBRANE COMPONENT OF AMINO ACID ABC TRANSPORTER"/>
    <property type="match status" value="1"/>
</dbReference>
<evidence type="ECO:0000256" key="8">
    <source>
        <dbReference type="ARBA" id="ARBA00023136"/>
    </source>
</evidence>
<dbReference type="CDD" id="cd06261">
    <property type="entry name" value="TM_PBP2"/>
    <property type="match status" value="1"/>
</dbReference>
<dbReference type="GO" id="GO:0006865">
    <property type="term" value="P:amino acid transport"/>
    <property type="evidence" value="ECO:0007669"/>
    <property type="project" value="UniProtKB-KW"/>
</dbReference>
<dbReference type="SUPFAM" id="SSF161098">
    <property type="entry name" value="MetI-like"/>
    <property type="match status" value="2"/>
</dbReference>
<evidence type="ECO:0000256" key="4">
    <source>
        <dbReference type="ARBA" id="ARBA00022475"/>
    </source>
</evidence>
<dbReference type="NCBIfam" id="TIGR01726">
    <property type="entry name" value="HEQRo_perm_3TM"/>
    <property type="match status" value="1"/>
</dbReference>
<accession>A0A323UKS6</accession>
<dbReference type="InterPro" id="IPR043429">
    <property type="entry name" value="ArtM/GltK/GlnP/TcyL/YhdX-like"/>
</dbReference>
<evidence type="ECO:0000259" key="10">
    <source>
        <dbReference type="PROSITE" id="PS50928"/>
    </source>
</evidence>
<evidence type="ECO:0000256" key="9">
    <source>
        <dbReference type="RuleBase" id="RU363032"/>
    </source>
</evidence>
<proteinExistence type="inferred from homology"/>
<dbReference type="PANTHER" id="PTHR30614:SF37">
    <property type="entry name" value="AMINO-ACID ABC TRANSPORTER PERMEASE PROTEIN YHDX-RELATED"/>
    <property type="match status" value="1"/>
</dbReference>
<evidence type="ECO:0000256" key="6">
    <source>
        <dbReference type="ARBA" id="ARBA00022970"/>
    </source>
</evidence>
<dbReference type="Gene3D" id="1.10.3720.10">
    <property type="entry name" value="MetI-like"/>
    <property type="match status" value="2"/>
</dbReference>
<keyword evidence="8 9" id="KW-0472">Membrane</keyword>
<dbReference type="Pfam" id="PF00528">
    <property type="entry name" value="BPD_transp_1"/>
    <property type="match status" value="1"/>
</dbReference>
<dbReference type="EMBL" id="QKQS01000003">
    <property type="protein sequence ID" value="PZA13712.1"/>
    <property type="molecule type" value="Genomic_DNA"/>
</dbReference>
<keyword evidence="7 9" id="KW-1133">Transmembrane helix</keyword>